<keyword evidence="2" id="KW-1133">Transmembrane helix</keyword>
<organism evidence="4 5">
    <name type="scientific">candidate division WWE3 bacterium RIFCSPLOWO2_12_FULL_36_10</name>
    <dbReference type="NCBI Taxonomy" id="1802630"/>
    <lineage>
        <taxon>Bacteria</taxon>
        <taxon>Katanobacteria</taxon>
    </lineage>
</organism>
<feature type="transmembrane region" description="Helical" evidence="2">
    <location>
        <begin position="6"/>
        <end position="32"/>
    </location>
</feature>
<feature type="domain" description="Cell envelope-related transcriptional attenuator" evidence="3">
    <location>
        <begin position="92"/>
        <end position="242"/>
    </location>
</feature>
<dbReference type="Proteomes" id="UP000177763">
    <property type="component" value="Unassembled WGS sequence"/>
</dbReference>
<gene>
    <name evidence="4" type="ORF">A3H26_01950</name>
</gene>
<dbReference type="Pfam" id="PF03816">
    <property type="entry name" value="LytR_cpsA_psr"/>
    <property type="match status" value="1"/>
</dbReference>
<dbReference type="EMBL" id="MEVN01000040">
    <property type="protein sequence ID" value="OGC56334.1"/>
    <property type="molecule type" value="Genomic_DNA"/>
</dbReference>
<evidence type="ECO:0000256" key="2">
    <source>
        <dbReference type="SAM" id="Phobius"/>
    </source>
</evidence>
<dbReference type="InterPro" id="IPR050922">
    <property type="entry name" value="LytR/CpsA/Psr_CW_biosynth"/>
</dbReference>
<dbReference type="PANTHER" id="PTHR33392:SF6">
    <property type="entry name" value="POLYISOPRENYL-TEICHOIC ACID--PEPTIDOGLYCAN TEICHOIC ACID TRANSFERASE TAGU"/>
    <property type="match status" value="1"/>
</dbReference>
<dbReference type="NCBIfam" id="TIGR00350">
    <property type="entry name" value="lytR_cpsA_psr"/>
    <property type="match status" value="1"/>
</dbReference>
<sequence>MQKKSIISFITGILISIILLSLMVGGGLFFYLKNLKLNGIFLTPIEKNAKKPNLFSKIKGTPKYNTIFKEDETLNVLLLGIDRRSKSQEGFNTDAMILLSINPKTNKVLLTSVPRDLWINGNKINALYTVYGWETLKDAYEKITGQKIDGYIRADFEDFRWIVDSFSGVPINIEASFTDTTFPNNSDTGVITASFTQGSEKMSGERALIFARSRHGDNGEGSDLKRAKRQHIILKGMLEAVKQPESIFWPMDVDNFYKVTTTHMSTTISLDDAYYLWDFYKDKDKYSIESFVIGDDYIYFPGLYPASPYHAWVFIPRDESFTQLHQDITDKLNGTFVTPKTP</sequence>
<dbReference type="STRING" id="1802630.A3H26_01950"/>
<evidence type="ECO:0000259" key="3">
    <source>
        <dbReference type="Pfam" id="PF03816"/>
    </source>
</evidence>
<name>A0A1F4VGP7_UNCKA</name>
<dbReference type="AlphaFoldDB" id="A0A1F4VGP7"/>
<comment type="caution">
    <text evidence="4">The sequence shown here is derived from an EMBL/GenBank/DDBJ whole genome shotgun (WGS) entry which is preliminary data.</text>
</comment>
<protein>
    <recommendedName>
        <fullName evidence="3">Cell envelope-related transcriptional attenuator domain-containing protein</fullName>
    </recommendedName>
</protein>
<proteinExistence type="inferred from homology"/>
<keyword evidence="2" id="KW-0472">Membrane</keyword>
<dbReference type="InterPro" id="IPR004474">
    <property type="entry name" value="LytR_CpsA_psr"/>
</dbReference>
<evidence type="ECO:0000313" key="4">
    <source>
        <dbReference type="EMBL" id="OGC56334.1"/>
    </source>
</evidence>
<evidence type="ECO:0000313" key="5">
    <source>
        <dbReference type="Proteomes" id="UP000177763"/>
    </source>
</evidence>
<comment type="similarity">
    <text evidence="1">Belongs to the LytR/CpsA/Psr (LCP) family.</text>
</comment>
<reference evidence="4 5" key="1">
    <citation type="journal article" date="2016" name="Nat. Commun.">
        <title>Thousands of microbial genomes shed light on interconnected biogeochemical processes in an aquifer system.</title>
        <authorList>
            <person name="Anantharaman K."/>
            <person name="Brown C.T."/>
            <person name="Hug L.A."/>
            <person name="Sharon I."/>
            <person name="Castelle C.J."/>
            <person name="Probst A.J."/>
            <person name="Thomas B.C."/>
            <person name="Singh A."/>
            <person name="Wilkins M.J."/>
            <person name="Karaoz U."/>
            <person name="Brodie E.L."/>
            <person name="Williams K.H."/>
            <person name="Hubbard S.S."/>
            <person name="Banfield J.F."/>
        </authorList>
    </citation>
    <scope>NUCLEOTIDE SEQUENCE [LARGE SCALE GENOMIC DNA]</scope>
</reference>
<dbReference type="Gene3D" id="3.40.630.190">
    <property type="entry name" value="LCP protein"/>
    <property type="match status" value="1"/>
</dbReference>
<evidence type="ECO:0000256" key="1">
    <source>
        <dbReference type="ARBA" id="ARBA00006068"/>
    </source>
</evidence>
<dbReference type="PANTHER" id="PTHR33392">
    <property type="entry name" value="POLYISOPRENYL-TEICHOIC ACID--PEPTIDOGLYCAN TEICHOIC ACID TRANSFERASE TAGU"/>
    <property type="match status" value="1"/>
</dbReference>
<keyword evidence="2" id="KW-0812">Transmembrane</keyword>
<accession>A0A1F4VGP7</accession>